<dbReference type="InterPro" id="IPR014001">
    <property type="entry name" value="Helicase_ATP-bd"/>
</dbReference>
<evidence type="ECO:0000256" key="2">
    <source>
        <dbReference type="ARBA" id="ARBA00022801"/>
    </source>
</evidence>
<accession>A0ABS3FVB2</accession>
<comment type="caution">
    <text evidence="8">The sequence shown here is derived from an EMBL/GenBank/DDBJ whole genome shotgun (WGS) entry which is preliminary data.</text>
</comment>
<dbReference type="InterPro" id="IPR038718">
    <property type="entry name" value="SNF2-like_sf"/>
</dbReference>
<dbReference type="SMART" id="SM00490">
    <property type="entry name" value="HELICc"/>
    <property type="match status" value="1"/>
</dbReference>
<dbReference type="PANTHER" id="PTHR45766:SF6">
    <property type="entry name" value="SWI_SNF-RELATED MATRIX-ASSOCIATED ACTIN-DEPENDENT REGULATOR OF CHROMATIN SUBFAMILY A-LIKE PROTEIN 1"/>
    <property type="match status" value="1"/>
</dbReference>
<dbReference type="Pfam" id="PF00176">
    <property type="entry name" value="SNF2-rel_dom"/>
    <property type="match status" value="1"/>
</dbReference>
<keyword evidence="9" id="KW-1185">Reference proteome</keyword>
<name>A0ABS3FVB2_9CYAN</name>
<dbReference type="EMBL" id="JAFLQW010000487">
    <property type="protein sequence ID" value="MBO0351050.1"/>
    <property type="molecule type" value="Genomic_DNA"/>
</dbReference>
<dbReference type="NCBIfam" id="NF038317">
    <property type="entry name" value="DISARM_DrmD"/>
    <property type="match status" value="1"/>
</dbReference>
<keyword evidence="4" id="KW-0067">ATP-binding</keyword>
<dbReference type="InterPro" id="IPR001650">
    <property type="entry name" value="Helicase_C-like"/>
</dbReference>
<dbReference type="SMART" id="SM00487">
    <property type="entry name" value="DEXDc"/>
    <property type="match status" value="1"/>
</dbReference>
<evidence type="ECO:0000256" key="3">
    <source>
        <dbReference type="ARBA" id="ARBA00022806"/>
    </source>
</evidence>
<evidence type="ECO:0000256" key="5">
    <source>
        <dbReference type="SAM" id="Coils"/>
    </source>
</evidence>
<dbReference type="InterPro" id="IPR027417">
    <property type="entry name" value="P-loop_NTPase"/>
</dbReference>
<protein>
    <submittedName>
        <fullName evidence="8">DISARM system SNF2-like helicase DrmD</fullName>
    </submittedName>
</protein>
<organism evidence="8 9">
    <name type="scientific">Phormidium pseudopriestleyi FRX01</name>
    <dbReference type="NCBI Taxonomy" id="1759528"/>
    <lineage>
        <taxon>Bacteria</taxon>
        <taxon>Bacillati</taxon>
        <taxon>Cyanobacteriota</taxon>
        <taxon>Cyanophyceae</taxon>
        <taxon>Oscillatoriophycideae</taxon>
        <taxon>Oscillatoriales</taxon>
        <taxon>Oscillatoriaceae</taxon>
        <taxon>Phormidium</taxon>
    </lineage>
</organism>
<dbReference type="RefSeq" id="WP_207089509.1">
    <property type="nucleotide sequence ID" value="NZ_JAFLQW010000487.1"/>
</dbReference>
<dbReference type="PROSITE" id="PS51192">
    <property type="entry name" value="HELICASE_ATP_BIND_1"/>
    <property type="match status" value="1"/>
</dbReference>
<proteinExistence type="predicted"/>
<feature type="domain" description="Helicase ATP-binding" evidence="6">
    <location>
        <begin position="134"/>
        <end position="321"/>
    </location>
</feature>
<dbReference type="Pfam" id="PF00271">
    <property type="entry name" value="Helicase_C"/>
    <property type="match status" value="1"/>
</dbReference>
<dbReference type="InterPro" id="IPR057342">
    <property type="entry name" value="DEXDc_RapA"/>
</dbReference>
<dbReference type="InterPro" id="IPR049730">
    <property type="entry name" value="SNF2/RAD54-like_C"/>
</dbReference>
<feature type="coiled-coil region" evidence="5">
    <location>
        <begin position="719"/>
        <end position="746"/>
    </location>
</feature>
<evidence type="ECO:0000259" key="6">
    <source>
        <dbReference type="PROSITE" id="PS51192"/>
    </source>
</evidence>
<dbReference type="PANTHER" id="PTHR45766">
    <property type="entry name" value="DNA ANNEALING HELICASE AND ENDONUCLEASE ZRANB3 FAMILY MEMBER"/>
    <property type="match status" value="1"/>
</dbReference>
<dbReference type="Gene3D" id="3.40.50.10810">
    <property type="entry name" value="Tandem AAA-ATPase domain"/>
    <property type="match status" value="1"/>
</dbReference>
<dbReference type="PROSITE" id="PS51194">
    <property type="entry name" value="HELICASE_CTER"/>
    <property type="match status" value="1"/>
</dbReference>
<dbReference type="SUPFAM" id="SSF52540">
    <property type="entry name" value="P-loop containing nucleoside triphosphate hydrolases"/>
    <property type="match status" value="1"/>
</dbReference>
<dbReference type="CDD" id="cd18011">
    <property type="entry name" value="DEXDc_RapA"/>
    <property type="match status" value="1"/>
</dbReference>
<gene>
    <name evidence="8" type="primary">drmD</name>
    <name evidence="8" type="ORF">J0895_18640</name>
</gene>
<keyword evidence="1" id="KW-0547">Nucleotide-binding</keyword>
<keyword evidence="3" id="KW-0347">Helicase</keyword>
<evidence type="ECO:0000256" key="1">
    <source>
        <dbReference type="ARBA" id="ARBA00022741"/>
    </source>
</evidence>
<evidence type="ECO:0000256" key="4">
    <source>
        <dbReference type="ARBA" id="ARBA00022840"/>
    </source>
</evidence>
<evidence type="ECO:0000313" key="8">
    <source>
        <dbReference type="EMBL" id="MBO0351050.1"/>
    </source>
</evidence>
<evidence type="ECO:0000259" key="7">
    <source>
        <dbReference type="PROSITE" id="PS51194"/>
    </source>
</evidence>
<keyword evidence="2" id="KW-0378">Hydrolase</keyword>
<reference evidence="8 9" key="1">
    <citation type="submission" date="2021-03" db="EMBL/GenBank/DDBJ databases">
        <title>Metabolic Capacity of the Antarctic Cyanobacterium Phormidium pseudopriestleyi that Sustains Oxygenic Photosynthesis in the Presence of Hydrogen Sulfide.</title>
        <authorList>
            <person name="Lumian J.E."/>
            <person name="Jungblut A.D."/>
            <person name="Dillon M.L."/>
            <person name="Hawes I."/>
            <person name="Doran P.T."/>
            <person name="Mackey T.J."/>
            <person name="Dick G.J."/>
            <person name="Grettenberger C.L."/>
            <person name="Sumner D.Y."/>
        </authorList>
    </citation>
    <scope>NUCLEOTIDE SEQUENCE [LARGE SCALE GENOMIC DNA]</scope>
    <source>
        <strain evidence="8 9">FRX01</strain>
    </source>
</reference>
<dbReference type="CDD" id="cd18793">
    <property type="entry name" value="SF2_C_SNF"/>
    <property type="match status" value="1"/>
</dbReference>
<sequence>MTHATAIAAIPEPGQLVEVRARRFAVTEVHTSTLPQDRVRSPFHNPQHLVSLSSVEDDALGEELQVIWELEVGAIVYEKMELPYPSGFDTPERLAAFLDAVRWGASSSADVRSVQSPFRSGIDIEDYQLDPVIRAIQMPRVNLLIADDVGLGKTIEAGLVAQELILRQRSRRILIVCPSALQVQWQEQMRDKFGLDFRIVNSDLMRTLRRSRGLHINPWQHFPRLITSIDFLKRDRPLRLMREALPAEGESVYPRRFDLLIVDEAHNIAPSGGGRYAVDSQRTTAIRLLVPHFEHKLFLTATPHNGYLESFTALLELLDSQRFARGITPDRNQLQLVMVRRLKRELPPRWDGTPRFAQRQLAAIPVDYSEAEKHANQLLNDYTIKRRKEAKDKIELYATEFVLKLLKKRLFSCPAAFLSTLQQHQISLESAQRQSRQNLGKTNAGILRRQLEEMEEEFADDALYEESTEDAIVTTTRLFRTLTSREREILNELQTWAETASRRPDSKAQELLNWIGTQIRPNGKWSTQRVIIFTEYRATQKWLHDLLAGEGLASGDRLMTLYGGMNSEDRERIKAAFQAGPDVSDVRILLATDAASEGLDLQNHCANLIHYEIPWNPNRMEQRNGRIDRHGQKAPQVMIYHFVGKSYQEQTTTGIRPGDLEGDLEFLMRAALKINNIREDLGKVGPVIAQQVEEAMLGQRVILDTAFAEKTSEPVRQMLKFERKVREQIEALKEQFEETRTNLRLTPGNIEAVVKIGLEIAQQAPLIPVRSDSLRSHPQDFTPEKVTTNLYYLPALSGSWAACTAGLAHPHTGEIRPIAFDPDVTRGRDDVVLVHLNHRLVQMCLRLLRAEVWSRESNKNLHRVTVKVLPSHASEFPVVVAYGRLVILGGDSQRLHEEMIVAGGVIQEGKFKKLGVLKLQEYIEIATAEAVPETLIQKLVELWPNYADSLLKQLENRMADRTASLEKALQERCDYEVADITAILTELKTSIEKELAEPEFMQLKLKLDLSDGERHQFDRDIQSLQRRLAEIPLEIERETTAVRQRFAQPSPRLFPLAITYLVPKKLI</sequence>
<dbReference type="Proteomes" id="UP000664844">
    <property type="component" value="Unassembled WGS sequence"/>
</dbReference>
<dbReference type="Gene3D" id="3.40.50.300">
    <property type="entry name" value="P-loop containing nucleotide triphosphate hydrolases"/>
    <property type="match status" value="1"/>
</dbReference>
<evidence type="ECO:0000313" key="9">
    <source>
        <dbReference type="Proteomes" id="UP000664844"/>
    </source>
</evidence>
<feature type="domain" description="Helicase C-terminal" evidence="7">
    <location>
        <begin position="507"/>
        <end position="682"/>
    </location>
</feature>
<keyword evidence="5" id="KW-0175">Coiled coil</keyword>
<dbReference type="InterPro" id="IPR000330">
    <property type="entry name" value="SNF2_N"/>
</dbReference>